<sequence>MNSSSEENIQPSTSRVIPEPSSSLWSTNVNWNYLRNYVSSLFANNSNTSDKNVGTTKIGPVLKLITPKEKFEDKKSIKERKGRRISRDDLRVRTIGLIKKLKVSTSSGSQFMRTRELCNHFLGE</sequence>
<evidence type="ECO:0000256" key="1">
    <source>
        <dbReference type="SAM" id="MobiDB-lite"/>
    </source>
</evidence>
<protein>
    <submittedName>
        <fullName evidence="3">Uncharacterized protein</fullName>
    </submittedName>
</protein>
<accession>A0A915KQ34</accession>
<dbReference type="Proteomes" id="UP000887565">
    <property type="component" value="Unplaced"/>
</dbReference>
<evidence type="ECO:0000313" key="2">
    <source>
        <dbReference type="Proteomes" id="UP000887565"/>
    </source>
</evidence>
<dbReference type="WBParaSite" id="nRc.2.0.1.t39833-RA">
    <property type="protein sequence ID" value="nRc.2.0.1.t39833-RA"/>
    <property type="gene ID" value="nRc.2.0.1.g39833"/>
</dbReference>
<reference evidence="3" key="1">
    <citation type="submission" date="2022-11" db="UniProtKB">
        <authorList>
            <consortium name="WormBaseParasite"/>
        </authorList>
    </citation>
    <scope>IDENTIFICATION</scope>
</reference>
<evidence type="ECO:0000313" key="3">
    <source>
        <dbReference type="WBParaSite" id="nRc.2.0.1.t39833-RA"/>
    </source>
</evidence>
<proteinExistence type="predicted"/>
<keyword evidence="2" id="KW-1185">Reference proteome</keyword>
<feature type="region of interest" description="Disordered" evidence="1">
    <location>
        <begin position="1"/>
        <end position="22"/>
    </location>
</feature>
<organism evidence="2 3">
    <name type="scientific">Romanomermis culicivorax</name>
    <name type="common">Nematode worm</name>
    <dbReference type="NCBI Taxonomy" id="13658"/>
    <lineage>
        <taxon>Eukaryota</taxon>
        <taxon>Metazoa</taxon>
        <taxon>Ecdysozoa</taxon>
        <taxon>Nematoda</taxon>
        <taxon>Enoplea</taxon>
        <taxon>Dorylaimia</taxon>
        <taxon>Mermithida</taxon>
        <taxon>Mermithoidea</taxon>
        <taxon>Mermithidae</taxon>
        <taxon>Romanomermis</taxon>
    </lineage>
</organism>
<name>A0A915KQ34_ROMCU</name>
<dbReference type="AlphaFoldDB" id="A0A915KQ34"/>